<comment type="cofactor">
    <cofactor evidence="2">
        <name>Mn(2+)</name>
        <dbReference type="ChEBI" id="CHEBI:29035"/>
    </cofactor>
</comment>
<dbReference type="RefSeq" id="WP_069410073.1">
    <property type="nucleotide sequence ID" value="NZ_DAWDRA010000037.1"/>
</dbReference>
<evidence type="ECO:0000256" key="3">
    <source>
        <dbReference type="ARBA" id="ARBA00008766"/>
    </source>
</evidence>
<dbReference type="GO" id="GO:0030145">
    <property type="term" value="F:manganese ion binding"/>
    <property type="evidence" value="ECO:0007669"/>
    <property type="project" value="InterPro"/>
</dbReference>
<dbReference type="EC" id="3.4.11.9" evidence="4"/>
<dbReference type="PANTHER" id="PTHR43226">
    <property type="entry name" value="XAA-PRO AMINOPEPTIDASE 3"/>
    <property type="match status" value="1"/>
</dbReference>
<dbReference type="InterPro" id="IPR029149">
    <property type="entry name" value="Creatin/AminoP/Spt16_N"/>
</dbReference>
<evidence type="ECO:0000313" key="9">
    <source>
        <dbReference type="EMBL" id="ODR52182.1"/>
    </source>
</evidence>
<evidence type="ECO:0000256" key="1">
    <source>
        <dbReference type="ARBA" id="ARBA00001424"/>
    </source>
</evidence>
<evidence type="ECO:0000313" key="12">
    <source>
        <dbReference type="Proteomes" id="UP000094869"/>
    </source>
</evidence>
<dbReference type="PANTHER" id="PTHR43226:SF4">
    <property type="entry name" value="XAA-PRO AMINOPEPTIDASE 3"/>
    <property type="match status" value="1"/>
</dbReference>
<dbReference type="GO" id="GO:0070006">
    <property type="term" value="F:metalloaminopeptidase activity"/>
    <property type="evidence" value="ECO:0007669"/>
    <property type="project" value="InterPro"/>
</dbReference>
<dbReference type="EMBL" id="MEHA01000007">
    <property type="protein sequence ID" value="ODR52182.1"/>
    <property type="molecule type" value="Genomic_DNA"/>
</dbReference>
<proteinExistence type="inferred from homology"/>
<keyword evidence="6" id="KW-0378">Hydrolase</keyword>
<dbReference type="InterPro" id="IPR052433">
    <property type="entry name" value="X-Pro_dipept-like"/>
</dbReference>
<evidence type="ECO:0000259" key="8">
    <source>
        <dbReference type="SMART" id="SM01011"/>
    </source>
</evidence>
<dbReference type="Pfam" id="PF05195">
    <property type="entry name" value="AMP_N"/>
    <property type="match status" value="1"/>
</dbReference>
<dbReference type="GO" id="GO:0005829">
    <property type="term" value="C:cytosol"/>
    <property type="evidence" value="ECO:0007669"/>
    <property type="project" value="TreeGrafter"/>
</dbReference>
<dbReference type="SUPFAM" id="SSF55920">
    <property type="entry name" value="Creatinase/aminopeptidase"/>
    <property type="match status" value="1"/>
</dbReference>
<dbReference type="Proteomes" id="UP000094271">
    <property type="component" value="Unassembled WGS sequence"/>
</dbReference>
<organism evidence="9 11">
    <name type="scientific">Eisenbergiella tayi</name>
    <dbReference type="NCBI Taxonomy" id="1432052"/>
    <lineage>
        <taxon>Bacteria</taxon>
        <taxon>Bacillati</taxon>
        <taxon>Bacillota</taxon>
        <taxon>Clostridia</taxon>
        <taxon>Lachnospirales</taxon>
        <taxon>Lachnospiraceae</taxon>
        <taxon>Eisenbergiella</taxon>
    </lineage>
</organism>
<keyword evidence="12" id="KW-1185">Reference proteome</keyword>
<dbReference type="InterPro" id="IPR000994">
    <property type="entry name" value="Pept_M24"/>
</dbReference>
<evidence type="ECO:0000256" key="4">
    <source>
        <dbReference type="ARBA" id="ARBA00012574"/>
    </source>
</evidence>
<feature type="domain" description="Aminopeptidase P N-terminal" evidence="8">
    <location>
        <begin position="1"/>
        <end position="135"/>
    </location>
</feature>
<dbReference type="GO" id="GO:0006508">
    <property type="term" value="P:proteolysis"/>
    <property type="evidence" value="ECO:0007669"/>
    <property type="project" value="TreeGrafter"/>
</dbReference>
<evidence type="ECO:0000313" key="10">
    <source>
        <dbReference type="EMBL" id="ODR54724.1"/>
    </source>
</evidence>
<dbReference type="SUPFAM" id="SSF53092">
    <property type="entry name" value="Creatinase/prolidase N-terminal domain"/>
    <property type="match status" value="1"/>
</dbReference>
<evidence type="ECO:0000256" key="5">
    <source>
        <dbReference type="ARBA" id="ARBA00022723"/>
    </source>
</evidence>
<reference evidence="9 11" key="2">
    <citation type="submission" date="2016-08" db="EMBL/GenBank/DDBJ databases">
        <authorList>
            <person name="Seilhamer J.J."/>
        </authorList>
    </citation>
    <scope>NUCLEOTIDE SEQUENCE [LARGE SCALE GENOMIC DNA]</scope>
    <source>
        <strain evidence="9 11">NML150140-1</strain>
    </source>
</reference>
<gene>
    <name evidence="9" type="ORF">BEI59_11785</name>
    <name evidence="10" type="ORF">BEI63_17480</name>
</gene>
<evidence type="ECO:0000313" key="11">
    <source>
        <dbReference type="Proteomes" id="UP000094271"/>
    </source>
</evidence>
<name>A0A1E3UL62_9FIRM</name>
<dbReference type="InterPro" id="IPR007865">
    <property type="entry name" value="Aminopep_P_N"/>
</dbReference>
<reference evidence="10 12" key="1">
    <citation type="submission" date="2016-08" db="EMBL/GenBank/DDBJ databases">
        <title>Characterization of Isolates of Eisenbergiella tayi Derived from Blood Cultures, Using Whole Genome Sequencing.</title>
        <authorList>
            <person name="Bernier A.-M."/>
            <person name="Burdz T."/>
            <person name="Wiebe D."/>
            <person name="Bernard K."/>
        </authorList>
    </citation>
    <scope>NUCLEOTIDE SEQUENCE [LARGE SCALE GENOMIC DNA]</scope>
    <source>
        <strain evidence="10 12">NML120146</strain>
    </source>
</reference>
<sequence length="418" mass="47860">MKKEFHQDNRAELYQSLTPGSLLLLFSGRAPRKTGDEDYPYFADRSFVYYTGIEQQDSILAALIDKESVQEILFMLPPDAHAERWTGKRLSPQEAQEISGISDFRYLTDFFSFLDKQLSSGSICTINLDFDRKKTDEQPVRQAFVLADKLRTDYPYVKLTNIHNQIKAQRTIKKPCEIEAMRYAETITCEGIQAMMRASHDGMYEYQYKAEFDYALAQRGVLSPGFPSIVSAGKNNFCIHYYSCKGQAHDGDMILNDVGACWDNEINDVSRGWPVNGKYSEKQRLLYTCAYNTSNYMFSILRPGLPMSFVDQEIRKYNFGQLKEIGVCEKFEDVGTYIWHGGAHHVGYDVHDEVNVDDGNRLLEPGMVFCVDVGIYHEEWGIGFRLEDNCLITPEGCENLSKVTPRSIDDIEAFMGKR</sequence>
<dbReference type="Gene3D" id="3.90.230.10">
    <property type="entry name" value="Creatinase/methionine aminopeptidase superfamily"/>
    <property type="match status" value="1"/>
</dbReference>
<keyword evidence="5" id="KW-0479">Metal-binding</keyword>
<dbReference type="Gene3D" id="3.40.350.10">
    <property type="entry name" value="Creatinase/prolidase N-terminal domain"/>
    <property type="match status" value="1"/>
</dbReference>
<evidence type="ECO:0000256" key="7">
    <source>
        <dbReference type="ARBA" id="ARBA00023211"/>
    </source>
</evidence>
<evidence type="ECO:0000256" key="2">
    <source>
        <dbReference type="ARBA" id="ARBA00001936"/>
    </source>
</evidence>
<dbReference type="InterPro" id="IPR036005">
    <property type="entry name" value="Creatinase/aminopeptidase-like"/>
</dbReference>
<comment type="similarity">
    <text evidence="3">Belongs to the peptidase M24B family.</text>
</comment>
<comment type="catalytic activity">
    <reaction evidence="1">
        <text>Release of any N-terminal amino acid, including proline, that is linked to proline, even from a dipeptide or tripeptide.</text>
        <dbReference type="EC" id="3.4.11.9"/>
    </reaction>
</comment>
<comment type="caution">
    <text evidence="9">The sequence shown here is derived from an EMBL/GenBank/DDBJ whole genome shotgun (WGS) entry which is preliminary data.</text>
</comment>
<protein>
    <recommendedName>
        <fullName evidence="4">Xaa-Pro aminopeptidase</fullName>
        <ecNumber evidence="4">3.4.11.9</ecNumber>
    </recommendedName>
</protein>
<dbReference type="SMART" id="SM01011">
    <property type="entry name" value="AMP_N"/>
    <property type="match status" value="1"/>
</dbReference>
<evidence type="ECO:0000256" key="6">
    <source>
        <dbReference type="ARBA" id="ARBA00022801"/>
    </source>
</evidence>
<dbReference type="Pfam" id="PF00557">
    <property type="entry name" value="Peptidase_M24"/>
    <property type="match status" value="1"/>
</dbReference>
<dbReference type="EMBL" id="MEHD01000025">
    <property type="protein sequence ID" value="ODR54724.1"/>
    <property type="molecule type" value="Genomic_DNA"/>
</dbReference>
<dbReference type="AlphaFoldDB" id="A0A1E3UL62"/>
<keyword evidence="7" id="KW-0464">Manganese</keyword>
<accession>A0A1E3UL62</accession>
<dbReference type="Proteomes" id="UP000094869">
    <property type="component" value="Unassembled WGS sequence"/>
</dbReference>